<protein>
    <submittedName>
        <fullName evidence="2">Phage replication O-like protein O</fullName>
    </submittedName>
</protein>
<sequence length="102" mass="12148">MEHKTFTRFPNEIYDYILNPKQFTLAQLMIVLVVIRNTYGWNKEYFQVSNNELSILTGFSLKQIKRDVKFLVDQKVLIKEQEGNKKMRLKFNEPSAKNDAFL</sequence>
<dbReference type="Gene3D" id="1.10.10.10">
    <property type="entry name" value="Winged helix-like DNA-binding domain superfamily/Winged helix DNA-binding domain"/>
    <property type="match status" value="1"/>
</dbReference>
<comment type="caution">
    <text evidence="2">The sequence shown here is derived from an EMBL/GenBank/DDBJ whole genome shotgun (WGS) entry which is preliminary data.</text>
</comment>
<name>A0ABU0A377_9BACI</name>
<dbReference type="Proteomes" id="UP001230005">
    <property type="component" value="Unassembled WGS sequence"/>
</dbReference>
<dbReference type="NCBIfam" id="TIGR01610">
    <property type="entry name" value="phage_O_Nterm"/>
    <property type="match status" value="1"/>
</dbReference>
<reference evidence="2 3" key="1">
    <citation type="submission" date="2023-07" db="EMBL/GenBank/DDBJ databases">
        <title>Genomic Encyclopedia of Type Strains, Phase IV (KMG-IV): sequencing the most valuable type-strain genomes for metagenomic binning, comparative biology and taxonomic classification.</title>
        <authorList>
            <person name="Goeker M."/>
        </authorList>
    </citation>
    <scope>NUCLEOTIDE SEQUENCE [LARGE SCALE GENOMIC DNA]</scope>
    <source>
        <strain evidence="2 3">DSM 9768</strain>
    </source>
</reference>
<evidence type="ECO:0000259" key="1">
    <source>
        <dbReference type="Pfam" id="PF04492"/>
    </source>
</evidence>
<dbReference type="InterPro" id="IPR036388">
    <property type="entry name" value="WH-like_DNA-bd_sf"/>
</dbReference>
<evidence type="ECO:0000313" key="2">
    <source>
        <dbReference type="EMBL" id="MDQ0257942.1"/>
    </source>
</evidence>
<dbReference type="InterPro" id="IPR006497">
    <property type="entry name" value="Phage_lambda_VrpO_N"/>
</dbReference>
<evidence type="ECO:0000313" key="3">
    <source>
        <dbReference type="Proteomes" id="UP001230005"/>
    </source>
</evidence>
<proteinExistence type="predicted"/>
<organism evidence="2 3">
    <name type="scientific">Evansella vedderi</name>
    <dbReference type="NCBI Taxonomy" id="38282"/>
    <lineage>
        <taxon>Bacteria</taxon>
        <taxon>Bacillati</taxon>
        <taxon>Bacillota</taxon>
        <taxon>Bacilli</taxon>
        <taxon>Bacillales</taxon>
        <taxon>Bacillaceae</taxon>
        <taxon>Evansella</taxon>
    </lineage>
</organism>
<keyword evidence="3" id="KW-1185">Reference proteome</keyword>
<dbReference type="Pfam" id="PF04492">
    <property type="entry name" value="Phage_rep_O"/>
    <property type="match status" value="1"/>
</dbReference>
<dbReference type="RefSeq" id="WP_307332459.1">
    <property type="nucleotide sequence ID" value="NZ_JAUSUG010000038.1"/>
</dbReference>
<feature type="domain" description="Bacteriophage lambda Replication protein O N-terminal" evidence="1">
    <location>
        <begin position="6"/>
        <end position="85"/>
    </location>
</feature>
<accession>A0ABU0A377</accession>
<dbReference type="EMBL" id="JAUSUG010000038">
    <property type="protein sequence ID" value="MDQ0257942.1"/>
    <property type="molecule type" value="Genomic_DNA"/>
</dbReference>
<gene>
    <name evidence="2" type="ORF">J2S74_005405</name>
</gene>